<name>A0A1M6LAU5_9PROT</name>
<evidence type="ECO:0000313" key="2">
    <source>
        <dbReference type="EMBL" id="SHJ68326.1"/>
    </source>
</evidence>
<dbReference type="Proteomes" id="UP000184387">
    <property type="component" value="Unassembled WGS sequence"/>
</dbReference>
<keyword evidence="1" id="KW-0812">Transmembrane</keyword>
<keyword evidence="1" id="KW-1133">Transmembrane helix</keyword>
<dbReference type="EMBL" id="FQZF01000018">
    <property type="protein sequence ID" value="SHJ68326.1"/>
    <property type="molecule type" value="Genomic_DNA"/>
</dbReference>
<evidence type="ECO:0000256" key="1">
    <source>
        <dbReference type="SAM" id="Phobius"/>
    </source>
</evidence>
<dbReference type="RefSeq" id="WP_277614035.1">
    <property type="nucleotide sequence ID" value="NZ_FQZF01000018.1"/>
</dbReference>
<accession>A0A1M6LAU5</accession>
<proteinExistence type="predicted"/>
<evidence type="ECO:0000313" key="3">
    <source>
        <dbReference type="Proteomes" id="UP000184387"/>
    </source>
</evidence>
<gene>
    <name evidence="2" type="ORF">SAMN02745194_03109</name>
</gene>
<reference evidence="2 3" key="1">
    <citation type="submission" date="2016-11" db="EMBL/GenBank/DDBJ databases">
        <authorList>
            <person name="Jaros S."/>
            <person name="Januszkiewicz K."/>
            <person name="Wedrychowicz H."/>
        </authorList>
    </citation>
    <scope>NUCLEOTIDE SEQUENCE [LARGE SCALE GENOMIC DNA]</scope>
    <source>
        <strain evidence="2 3">DSM 14916</strain>
    </source>
</reference>
<dbReference type="AlphaFoldDB" id="A0A1M6LAU5"/>
<feature type="transmembrane region" description="Helical" evidence="1">
    <location>
        <begin position="15"/>
        <end position="35"/>
    </location>
</feature>
<organism evidence="2 3">
    <name type="scientific">Muricoccus roseus</name>
    <dbReference type="NCBI Taxonomy" id="198092"/>
    <lineage>
        <taxon>Bacteria</taxon>
        <taxon>Pseudomonadati</taxon>
        <taxon>Pseudomonadota</taxon>
        <taxon>Alphaproteobacteria</taxon>
        <taxon>Acetobacterales</taxon>
        <taxon>Roseomonadaceae</taxon>
        <taxon>Muricoccus</taxon>
    </lineage>
</organism>
<keyword evidence="1" id="KW-0472">Membrane</keyword>
<protein>
    <submittedName>
        <fullName evidence="2">Uncharacterized protein</fullName>
    </submittedName>
</protein>
<keyword evidence="3" id="KW-1185">Reference proteome</keyword>
<sequence>MTRLPSPHNANRKDLGACFGLLTATVFGIGGWMLLYRAFVG</sequence>